<feature type="domain" description="Tyrosine-protein phosphatase" evidence="19">
    <location>
        <begin position="4"/>
        <end position="144"/>
    </location>
</feature>
<keyword evidence="12" id="KW-0804">Transcription</keyword>
<dbReference type="SMART" id="SM01243">
    <property type="entry name" value="IRF-3"/>
    <property type="match status" value="1"/>
</dbReference>
<evidence type="ECO:0000256" key="10">
    <source>
        <dbReference type="ARBA" id="ARBA00023125"/>
    </source>
</evidence>
<dbReference type="Gene3D" id="1.10.10.10">
    <property type="entry name" value="Winged helix-like DNA-binding domain superfamily/Winged helix DNA-binding domain"/>
    <property type="match status" value="1"/>
</dbReference>
<keyword evidence="8" id="KW-0904">Protein phosphatase</keyword>
<evidence type="ECO:0000256" key="9">
    <source>
        <dbReference type="ARBA" id="ARBA00023015"/>
    </source>
</evidence>
<comment type="catalytic activity">
    <reaction evidence="16">
        <text>O-phospho-L-tyrosyl-[protein] + H2O = L-tyrosyl-[protein] + phosphate</text>
        <dbReference type="Rhea" id="RHEA:10684"/>
        <dbReference type="Rhea" id="RHEA-COMP:10136"/>
        <dbReference type="Rhea" id="RHEA-COMP:20101"/>
        <dbReference type="ChEBI" id="CHEBI:15377"/>
        <dbReference type="ChEBI" id="CHEBI:43474"/>
        <dbReference type="ChEBI" id="CHEBI:46858"/>
        <dbReference type="ChEBI" id="CHEBI:61978"/>
        <dbReference type="EC" id="3.1.3.48"/>
    </reaction>
</comment>
<evidence type="ECO:0000259" key="21">
    <source>
        <dbReference type="PROSITE" id="PS51507"/>
    </source>
</evidence>
<dbReference type="Proteomes" id="UP000694892">
    <property type="component" value="Chromosome 6S"/>
</dbReference>
<evidence type="ECO:0000256" key="8">
    <source>
        <dbReference type="ARBA" id="ARBA00022912"/>
    </source>
</evidence>
<dbReference type="InterPro" id="IPR036388">
    <property type="entry name" value="WH-like_DNA-bd_sf"/>
</dbReference>
<comment type="catalytic activity">
    <reaction evidence="15">
        <text>O-phospho-L-threonyl-[protein] + H2O = L-threonyl-[protein] + phosphate</text>
        <dbReference type="Rhea" id="RHEA:47004"/>
        <dbReference type="Rhea" id="RHEA-COMP:11060"/>
        <dbReference type="Rhea" id="RHEA-COMP:11605"/>
        <dbReference type="ChEBI" id="CHEBI:15377"/>
        <dbReference type="ChEBI" id="CHEBI:30013"/>
        <dbReference type="ChEBI" id="CHEBI:43474"/>
        <dbReference type="ChEBI" id="CHEBI:61977"/>
        <dbReference type="EC" id="3.1.3.16"/>
    </reaction>
</comment>
<name>A0A974CJB3_XENLA</name>
<dbReference type="SUPFAM" id="SSF52799">
    <property type="entry name" value="(Phosphotyrosine protein) phosphatases II"/>
    <property type="match status" value="1"/>
</dbReference>
<evidence type="ECO:0000313" key="22">
    <source>
        <dbReference type="EMBL" id="OCT74453.1"/>
    </source>
</evidence>
<keyword evidence="6" id="KW-0963">Cytoplasm</keyword>
<evidence type="ECO:0000259" key="20">
    <source>
        <dbReference type="PROSITE" id="PS50056"/>
    </source>
</evidence>
<evidence type="ECO:0000256" key="16">
    <source>
        <dbReference type="ARBA" id="ARBA00051722"/>
    </source>
</evidence>
<dbReference type="GO" id="GO:1990782">
    <property type="term" value="F:protein tyrosine kinase binding"/>
    <property type="evidence" value="ECO:0007669"/>
    <property type="project" value="UniProtKB-ARBA"/>
</dbReference>
<dbReference type="GO" id="GO:0050860">
    <property type="term" value="P:negative regulation of T cell receptor signaling pathway"/>
    <property type="evidence" value="ECO:0007669"/>
    <property type="project" value="UniProtKB-ARBA"/>
</dbReference>
<evidence type="ECO:0000256" key="12">
    <source>
        <dbReference type="ARBA" id="ARBA00023163"/>
    </source>
</evidence>
<dbReference type="AlphaFoldDB" id="A0A974CJB3"/>
<dbReference type="InterPro" id="IPR036390">
    <property type="entry name" value="WH_DNA-bd_sf"/>
</dbReference>
<gene>
    <name evidence="22" type="ORF">XELAEV_18033431mg</name>
</gene>
<dbReference type="CDD" id="cd14581">
    <property type="entry name" value="DUSP22"/>
    <property type="match status" value="1"/>
</dbReference>
<dbReference type="PROSITE" id="PS00601">
    <property type="entry name" value="IRF_1"/>
    <property type="match status" value="1"/>
</dbReference>
<dbReference type="EC" id="3.1.3.16" evidence="5"/>
<evidence type="ECO:0000256" key="6">
    <source>
        <dbReference type="ARBA" id="ARBA00022490"/>
    </source>
</evidence>
<evidence type="ECO:0000256" key="18">
    <source>
        <dbReference type="SAM" id="MobiDB-lite"/>
    </source>
</evidence>
<dbReference type="CDD" id="cd00103">
    <property type="entry name" value="IRF"/>
    <property type="match status" value="1"/>
</dbReference>
<feature type="domain" description="IRF tryptophan pentad repeat" evidence="21">
    <location>
        <begin position="249"/>
        <end position="357"/>
    </location>
</feature>
<dbReference type="Gene3D" id="2.60.200.10">
    <property type="match status" value="1"/>
</dbReference>
<comment type="subcellular location">
    <subcellularLocation>
        <location evidence="2">Cytoplasm</location>
    </subcellularLocation>
    <subcellularLocation>
        <location evidence="1">Nucleus</location>
    </subcellularLocation>
</comment>
<evidence type="ECO:0000256" key="17">
    <source>
        <dbReference type="ARBA" id="ARBA00068791"/>
    </source>
</evidence>
<dbReference type="EC" id="3.1.3.48" evidence="4"/>
<evidence type="ECO:0000256" key="7">
    <source>
        <dbReference type="ARBA" id="ARBA00022801"/>
    </source>
</evidence>
<dbReference type="FunFam" id="1.10.10.10:FF:000041">
    <property type="entry name" value="Interferon regulatory factor 4"/>
    <property type="match status" value="1"/>
</dbReference>
<dbReference type="InterPro" id="IPR020422">
    <property type="entry name" value="TYR_PHOSPHATASE_DUAL_dom"/>
</dbReference>
<evidence type="ECO:0000256" key="1">
    <source>
        <dbReference type="ARBA" id="ARBA00004123"/>
    </source>
</evidence>
<evidence type="ECO:0000256" key="4">
    <source>
        <dbReference type="ARBA" id="ARBA00013064"/>
    </source>
</evidence>
<dbReference type="FunFam" id="3.90.190.10:FF:000048">
    <property type="entry name" value="dual specificity protein phosphatase 22 isoform X1"/>
    <property type="match status" value="1"/>
</dbReference>
<evidence type="ECO:0000256" key="11">
    <source>
        <dbReference type="ARBA" id="ARBA00023159"/>
    </source>
</evidence>
<dbReference type="InterPro" id="IPR000340">
    <property type="entry name" value="Dual-sp_phosphatase_cat-dom"/>
</dbReference>
<dbReference type="GO" id="GO:0007165">
    <property type="term" value="P:signal transduction"/>
    <property type="evidence" value="ECO:0007669"/>
    <property type="project" value="UniProtKB-ARBA"/>
</dbReference>
<dbReference type="InterPro" id="IPR000387">
    <property type="entry name" value="Tyr_Pase_dom"/>
</dbReference>
<evidence type="ECO:0000256" key="3">
    <source>
        <dbReference type="ARBA" id="ARBA00008601"/>
    </source>
</evidence>
<dbReference type="GO" id="GO:0004725">
    <property type="term" value="F:protein tyrosine phosphatase activity"/>
    <property type="evidence" value="ECO:0007669"/>
    <property type="project" value="UniProtKB-EC"/>
</dbReference>
<dbReference type="GO" id="GO:0000981">
    <property type="term" value="F:DNA-binding transcription factor activity, RNA polymerase II-specific"/>
    <property type="evidence" value="ECO:0007669"/>
    <property type="project" value="TreeGrafter"/>
</dbReference>
<dbReference type="EMBL" id="CM004477">
    <property type="protein sequence ID" value="OCT74453.1"/>
    <property type="molecule type" value="Genomic_DNA"/>
</dbReference>
<feature type="domain" description="Tyrosine specific protein phosphatases" evidence="20">
    <location>
        <begin position="65"/>
        <end position="122"/>
    </location>
</feature>
<keyword evidence="11" id="KW-0010">Activator</keyword>
<keyword evidence="9" id="KW-0805">Transcription regulation</keyword>
<organism evidence="22 23">
    <name type="scientific">Xenopus laevis</name>
    <name type="common">African clawed frog</name>
    <dbReference type="NCBI Taxonomy" id="8355"/>
    <lineage>
        <taxon>Eukaryota</taxon>
        <taxon>Metazoa</taxon>
        <taxon>Chordata</taxon>
        <taxon>Craniata</taxon>
        <taxon>Vertebrata</taxon>
        <taxon>Euteleostomi</taxon>
        <taxon>Amphibia</taxon>
        <taxon>Batrachia</taxon>
        <taxon>Anura</taxon>
        <taxon>Pipoidea</taxon>
        <taxon>Pipidae</taxon>
        <taxon>Xenopodinae</taxon>
        <taxon>Xenopus</taxon>
        <taxon>Xenopus</taxon>
    </lineage>
</organism>
<dbReference type="Pfam" id="PF10401">
    <property type="entry name" value="IRF-3"/>
    <property type="match status" value="1"/>
</dbReference>
<dbReference type="InterPro" id="IPR019471">
    <property type="entry name" value="Interferon_reg_factor-3"/>
</dbReference>
<keyword evidence="7" id="KW-0378">Hydrolase</keyword>
<dbReference type="FunFam" id="2.60.200.10:FF:000013">
    <property type="entry name" value="Interferon regulatory factor 8"/>
    <property type="match status" value="1"/>
</dbReference>
<dbReference type="PRINTS" id="PR00267">
    <property type="entry name" value="INTFRNREGFCT"/>
</dbReference>
<dbReference type="SMART" id="SM00195">
    <property type="entry name" value="DSPc"/>
    <property type="match status" value="1"/>
</dbReference>
<dbReference type="PROSITE" id="PS50054">
    <property type="entry name" value="TYR_PHOSPHATASE_DUAL"/>
    <property type="match status" value="1"/>
</dbReference>
<comment type="similarity">
    <text evidence="3">Belongs to the protein-tyrosine phosphatase family. Non-receptor class dual specificity subfamily.</text>
</comment>
<dbReference type="InterPro" id="IPR029021">
    <property type="entry name" value="Prot-tyrosine_phosphatase-like"/>
</dbReference>
<dbReference type="PROSITE" id="PS50056">
    <property type="entry name" value="TYR_PHOSPHATASE_2"/>
    <property type="match status" value="1"/>
</dbReference>
<evidence type="ECO:0000256" key="2">
    <source>
        <dbReference type="ARBA" id="ARBA00004496"/>
    </source>
</evidence>
<dbReference type="GO" id="GO:0005737">
    <property type="term" value="C:cytoplasm"/>
    <property type="evidence" value="ECO:0007669"/>
    <property type="project" value="UniProtKB-SubCell"/>
</dbReference>
<proteinExistence type="inferred from homology"/>
<dbReference type="GO" id="GO:0071363">
    <property type="term" value="P:cellular response to growth factor stimulus"/>
    <property type="evidence" value="ECO:0007669"/>
    <property type="project" value="UniProtKB-ARBA"/>
</dbReference>
<dbReference type="PROSITE" id="PS51507">
    <property type="entry name" value="IRF_2"/>
    <property type="match status" value="1"/>
</dbReference>
<accession>A0A974CJB3</accession>
<dbReference type="GO" id="GO:0045944">
    <property type="term" value="P:positive regulation of transcription by RNA polymerase II"/>
    <property type="evidence" value="ECO:0007669"/>
    <property type="project" value="UniProtKB-ARBA"/>
</dbReference>
<feature type="compositionally biased region" description="Polar residues" evidence="18">
    <location>
        <begin position="177"/>
        <end position="192"/>
    </location>
</feature>
<dbReference type="SMART" id="SM00348">
    <property type="entry name" value="IRF"/>
    <property type="match status" value="1"/>
</dbReference>
<evidence type="ECO:0000256" key="5">
    <source>
        <dbReference type="ARBA" id="ARBA00013081"/>
    </source>
</evidence>
<dbReference type="GO" id="GO:0000978">
    <property type="term" value="F:RNA polymerase II cis-regulatory region sequence-specific DNA binding"/>
    <property type="evidence" value="ECO:0007669"/>
    <property type="project" value="TreeGrafter"/>
</dbReference>
<dbReference type="GO" id="GO:0004722">
    <property type="term" value="F:protein serine/threonine phosphatase activity"/>
    <property type="evidence" value="ECO:0007669"/>
    <property type="project" value="UniProtKB-EC"/>
</dbReference>
<evidence type="ECO:0000259" key="19">
    <source>
        <dbReference type="PROSITE" id="PS50054"/>
    </source>
</evidence>
<comment type="catalytic activity">
    <reaction evidence="14">
        <text>O-phospho-L-seryl-[protein] + H2O = L-seryl-[protein] + phosphate</text>
        <dbReference type="Rhea" id="RHEA:20629"/>
        <dbReference type="Rhea" id="RHEA-COMP:9863"/>
        <dbReference type="Rhea" id="RHEA-COMP:11604"/>
        <dbReference type="ChEBI" id="CHEBI:15377"/>
        <dbReference type="ChEBI" id="CHEBI:29999"/>
        <dbReference type="ChEBI" id="CHEBI:43474"/>
        <dbReference type="ChEBI" id="CHEBI:83421"/>
        <dbReference type="EC" id="3.1.3.16"/>
    </reaction>
</comment>
<reference evidence="23" key="1">
    <citation type="journal article" date="2016" name="Nature">
        <title>Genome evolution in the allotetraploid frog Xenopus laevis.</title>
        <authorList>
            <person name="Session A.M."/>
            <person name="Uno Y."/>
            <person name="Kwon T."/>
            <person name="Chapman J.A."/>
            <person name="Toyoda A."/>
            <person name="Takahashi S."/>
            <person name="Fukui A."/>
            <person name="Hikosaka A."/>
            <person name="Suzuki A."/>
            <person name="Kondo M."/>
            <person name="van Heeringen S.J."/>
            <person name="Quigley I."/>
            <person name="Heinz S."/>
            <person name="Ogino H."/>
            <person name="Ochi H."/>
            <person name="Hellsten U."/>
            <person name="Lyons J.B."/>
            <person name="Simakov O."/>
            <person name="Putnam N."/>
            <person name="Stites J."/>
            <person name="Kuroki Y."/>
            <person name="Tanaka T."/>
            <person name="Michiue T."/>
            <person name="Watanabe M."/>
            <person name="Bogdanovic O."/>
            <person name="Lister R."/>
            <person name="Georgiou G."/>
            <person name="Paranjpe S.S."/>
            <person name="van Kruijsbergen I."/>
            <person name="Shu S."/>
            <person name="Carlson J."/>
            <person name="Kinoshita T."/>
            <person name="Ohta Y."/>
            <person name="Mawaribuchi S."/>
            <person name="Jenkins J."/>
            <person name="Grimwood J."/>
            <person name="Schmutz J."/>
            <person name="Mitros T."/>
            <person name="Mozaffari S.V."/>
            <person name="Suzuki Y."/>
            <person name="Haramoto Y."/>
            <person name="Yamamoto T.S."/>
            <person name="Takagi C."/>
            <person name="Heald R."/>
            <person name="Miller K."/>
            <person name="Haudenschild C."/>
            <person name="Kitzman J."/>
            <person name="Nakayama T."/>
            <person name="Izutsu Y."/>
            <person name="Robert J."/>
            <person name="Fortriede J."/>
            <person name="Burns K."/>
            <person name="Lotay V."/>
            <person name="Karimi K."/>
            <person name="Yasuoka Y."/>
            <person name="Dichmann D.S."/>
            <person name="Flajnik M.F."/>
            <person name="Houston D.W."/>
            <person name="Shendure J."/>
            <person name="DuPasquier L."/>
            <person name="Vize P.D."/>
            <person name="Zorn A.M."/>
            <person name="Ito M."/>
            <person name="Marcotte E.M."/>
            <person name="Wallingford J.B."/>
            <person name="Ito Y."/>
            <person name="Asashima M."/>
            <person name="Ueno N."/>
            <person name="Matsuda Y."/>
            <person name="Veenstra G.J."/>
            <person name="Fujiyama A."/>
            <person name="Harland R.M."/>
            <person name="Taira M."/>
            <person name="Rokhsar D.S."/>
        </authorList>
    </citation>
    <scope>NUCLEOTIDE SEQUENCE [LARGE SCALE GENOMIC DNA]</scope>
    <source>
        <strain evidence="23">J</strain>
    </source>
</reference>
<dbReference type="Gene3D" id="3.90.190.10">
    <property type="entry name" value="Protein tyrosine phosphatase superfamily"/>
    <property type="match status" value="1"/>
</dbReference>
<dbReference type="Pfam" id="PF00605">
    <property type="entry name" value="IRF"/>
    <property type="match status" value="1"/>
</dbReference>
<dbReference type="GO" id="GO:0030155">
    <property type="term" value="P:regulation of cell adhesion"/>
    <property type="evidence" value="ECO:0007669"/>
    <property type="project" value="UniProtKB-ARBA"/>
</dbReference>
<feature type="region of interest" description="Disordered" evidence="18">
    <location>
        <begin position="169"/>
        <end position="192"/>
    </location>
</feature>
<evidence type="ECO:0000256" key="15">
    <source>
        <dbReference type="ARBA" id="ARBA00048336"/>
    </source>
</evidence>
<dbReference type="GO" id="GO:0002376">
    <property type="term" value="P:immune system process"/>
    <property type="evidence" value="ECO:0007669"/>
    <property type="project" value="TreeGrafter"/>
</dbReference>
<keyword evidence="10" id="KW-0238">DNA-binding</keyword>
<dbReference type="SUPFAM" id="SSF46785">
    <property type="entry name" value="Winged helix' DNA-binding domain"/>
    <property type="match status" value="1"/>
</dbReference>
<sequence length="676" mass="77121">MGNGMNKILTGLFLGNFKDARDVEQLHKNNITHILSIHDSARPMLEGMKYLCIPASDSPSQNLIQHFKDSIAFIHECRLKGEGCLVHCLAGVSRSVTLVVAYVMTVTDFGWEDSLSAVRGARTCANPNMGFQKQLEDFGKCEVHHFRTWLKDTYGESTFHDKDEAKQLLDKHKQQEAAESQNATSSGRQWNSHLTSLSSRPLIPTISAPKTRQRGITALLDFLSAETKVTWHGMHQDGNCGMTSLSCGNGKLRQWLIDQIDSGKYPGLVWENEERSIFRIPWKHAGKQDYNREEDAALFKAWALFKGKFREGIDKPDPPTWKTRLRCALNKSNDFEELVERSQLDISDPYKVYTIIPEGSKKGLKQYGSEDSQVIVSHPFPVPPSYSSLPTHPQVSNFILPHERNWRDFAPEQPHPELPYQCTAVPFAARSHLWQNTSCDNSYQVTGSFYACTPTEAQTIDPGIRSGEAIPFSDCRLHISLYYRDTLVEERTTVSQEGCRISHGHCYDISRLEQVVFPYPEDISLRKNIEKILSHLERGVILWLAPDGLYARRMCQSRIYWEGPLSIYSDRPNKLERDIACKLFDTQQFLSELQAYALHGRPVPRFQIILCFGEEFPDAQRGRKLITAHVEPVFARQLVGFAEQNGGHFMRGYNFSDHINSSDEYHRTVRHTPLQE</sequence>
<dbReference type="InterPro" id="IPR017855">
    <property type="entry name" value="SMAD-like_dom_sf"/>
</dbReference>
<evidence type="ECO:0000313" key="23">
    <source>
        <dbReference type="Proteomes" id="UP000694892"/>
    </source>
</evidence>
<dbReference type="SUPFAM" id="SSF49879">
    <property type="entry name" value="SMAD/FHA domain"/>
    <property type="match status" value="1"/>
</dbReference>
<keyword evidence="13" id="KW-0539">Nucleus</keyword>
<dbReference type="InterPro" id="IPR008984">
    <property type="entry name" value="SMAD_FHA_dom_sf"/>
</dbReference>
<evidence type="ECO:0000256" key="13">
    <source>
        <dbReference type="ARBA" id="ARBA00023242"/>
    </source>
</evidence>
<protein>
    <recommendedName>
        <fullName evidence="17">Dual specificity protein phosphatase 22</fullName>
        <ecNumber evidence="5">3.1.3.16</ecNumber>
        <ecNumber evidence="4">3.1.3.48</ecNumber>
    </recommendedName>
</protein>
<evidence type="ECO:0000256" key="14">
    <source>
        <dbReference type="ARBA" id="ARBA00047761"/>
    </source>
</evidence>
<dbReference type="InterPro" id="IPR001346">
    <property type="entry name" value="Interferon_reg_fact_DNA-bd_dom"/>
</dbReference>
<dbReference type="GO" id="GO:0005634">
    <property type="term" value="C:nucleus"/>
    <property type="evidence" value="ECO:0007669"/>
    <property type="project" value="UniProtKB-SubCell"/>
</dbReference>
<dbReference type="PANTHER" id="PTHR11949:SF6">
    <property type="entry name" value="INTERFERON REGULATORY FACTOR 4"/>
    <property type="match status" value="1"/>
</dbReference>
<dbReference type="Pfam" id="PF00782">
    <property type="entry name" value="DSPc"/>
    <property type="match status" value="1"/>
</dbReference>
<dbReference type="PANTHER" id="PTHR11949">
    <property type="entry name" value="INTERFERON REGULATORY FACTOR"/>
    <property type="match status" value="1"/>
</dbReference>
<dbReference type="InterPro" id="IPR019817">
    <property type="entry name" value="Interferon_reg_fac_CS"/>
</dbReference>